<sequence length="297" mass="34112">MATLTPQQAGMAIVRKLIEKHSFPNGFTTQEMYKLASQEPSPAPFIPHKVLHPGLPTKPETPIFTRKAILKRGKLASDVIHNYPENPDHPIRSIRFLKKEVLQHLEDLKVIKMARIPTPKGLAAQEAAGDKKTRLTASQVDWKWKVVPDSERLAVPPSPPKGKEVVGTEVGVGHDVSHLNKRRQEARTGKVSEAVSKLKSYKEYAVERDAFLDRMKKNPQMAITLRQKYENQLRQEPRPYELDNLLEHERRLRRVKQSVKMMSKQTAEMKQEFEKSLEMLRRYASYRNQNKMSAPIA</sequence>
<reference evidence="1 2" key="1">
    <citation type="submission" date="2019-12" db="EMBL/GenBank/DDBJ databases">
        <authorList>
            <person name="Floudas D."/>
            <person name="Bentzer J."/>
            <person name="Ahren D."/>
            <person name="Johansson T."/>
            <person name="Persson P."/>
            <person name="Tunlid A."/>
        </authorList>
    </citation>
    <scope>NUCLEOTIDE SEQUENCE [LARGE SCALE GENOMIC DNA]</scope>
    <source>
        <strain evidence="1 2">CBS 102.39</strain>
    </source>
</reference>
<name>A0A8H4QT08_9AGAR</name>
<dbReference type="EMBL" id="JAACJL010000031">
    <property type="protein sequence ID" value="KAF4616419.1"/>
    <property type="molecule type" value="Genomic_DNA"/>
</dbReference>
<protein>
    <submittedName>
        <fullName evidence="1">Uncharacterized protein</fullName>
    </submittedName>
</protein>
<comment type="caution">
    <text evidence="1">The sequence shown here is derived from an EMBL/GenBank/DDBJ whole genome shotgun (WGS) entry which is preliminary data.</text>
</comment>
<dbReference type="AlphaFoldDB" id="A0A8H4QT08"/>
<keyword evidence="2" id="KW-1185">Reference proteome</keyword>
<dbReference type="Proteomes" id="UP000521872">
    <property type="component" value="Unassembled WGS sequence"/>
</dbReference>
<proteinExistence type="predicted"/>
<accession>A0A8H4QT08</accession>
<gene>
    <name evidence="1" type="ORF">D9613_008475</name>
</gene>
<organism evidence="1 2">
    <name type="scientific">Agrocybe pediades</name>
    <dbReference type="NCBI Taxonomy" id="84607"/>
    <lineage>
        <taxon>Eukaryota</taxon>
        <taxon>Fungi</taxon>
        <taxon>Dikarya</taxon>
        <taxon>Basidiomycota</taxon>
        <taxon>Agaricomycotina</taxon>
        <taxon>Agaricomycetes</taxon>
        <taxon>Agaricomycetidae</taxon>
        <taxon>Agaricales</taxon>
        <taxon>Agaricineae</taxon>
        <taxon>Strophariaceae</taxon>
        <taxon>Agrocybe</taxon>
    </lineage>
</organism>
<evidence type="ECO:0000313" key="1">
    <source>
        <dbReference type="EMBL" id="KAF4616419.1"/>
    </source>
</evidence>
<evidence type="ECO:0000313" key="2">
    <source>
        <dbReference type="Proteomes" id="UP000521872"/>
    </source>
</evidence>